<proteinExistence type="predicted"/>
<accession>A0A819R3R6</accession>
<comment type="caution">
    <text evidence="2">The sequence shown here is derived from an EMBL/GenBank/DDBJ whole genome shotgun (WGS) entry which is preliminary data.</text>
</comment>
<dbReference type="AlphaFoldDB" id="A0A819R3R6"/>
<evidence type="ECO:0000313" key="1">
    <source>
        <dbReference type="EMBL" id="CAF1350801.1"/>
    </source>
</evidence>
<gene>
    <name evidence="1" type="ORF">IZO911_LOCUS36759</name>
    <name evidence="2" type="ORF">KXQ929_LOCUS30749</name>
</gene>
<sequence>MAQLCVIDGCKYTSRVLCHCCNKDLCLEHLKQHNELINAQLNALADDINTLIAQLITLNIEDMALNHREKLDQWRKNSFMIINQLYEKKCEEIEKLCFNKFDLIQYEIEQIRSKISKLINEQEINVEELKILKLSIYDEKIIQCSSGSNANIRRHLINVHSVTEVKLNDDPEKHDKQFDVHRKAILDEAAINCIVIDSRPFGDFRKTGTFEQPSFYSILSKISICLRSG</sequence>
<protein>
    <submittedName>
        <fullName evidence="2">Uncharacterized protein</fullName>
    </submittedName>
</protein>
<organism evidence="2 3">
    <name type="scientific">Adineta steineri</name>
    <dbReference type="NCBI Taxonomy" id="433720"/>
    <lineage>
        <taxon>Eukaryota</taxon>
        <taxon>Metazoa</taxon>
        <taxon>Spiralia</taxon>
        <taxon>Gnathifera</taxon>
        <taxon>Rotifera</taxon>
        <taxon>Eurotatoria</taxon>
        <taxon>Bdelloidea</taxon>
        <taxon>Adinetida</taxon>
        <taxon>Adinetidae</taxon>
        <taxon>Adineta</taxon>
    </lineage>
</organism>
<name>A0A819R3R6_9BILA</name>
<evidence type="ECO:0000313" key="2">
    <source>
        <dbReference type="EMBL" id="CAF4038332.1"/>
    </source>
</evidence>
<evidence type="ECO:0000313" key="3">
    <source>
        <dbReference type="Proteomes" id="UP000663868"/>
    </source>
</evidence>
<reference evidence="2" key="1">
    <citation type="submission" date="2021-02" db="EMBL/GenBank/DDBJ databases">
        <authorList>
            <person name="Nowell W R."/>
        </authorList>
    </citation>
    <scope>NUCLEOTIDE SEQUENCE</scope>
</reference>
<dbReference type="EMBL" id="CAJNOE010000875">
    <property type="protein sequence ID" value="CAF1350801.1"/>
    <property type="molecule type" value="Genomic_DNA"/>
</dbReference>
<dbReference type="Proteomes" id="UP000663860">
    <property type="component" value="Unassembled WGS sequence"/>
</dbReference>
<dbReference type="EMBL" id="CAJOBB010003399">
    <property type="protein sequence ID" value="CAF4038332.1"/>
    <property type="molecule type" value="Genomic_DNA"/>
</dbReference>
<dbReference type="Proteomes" id="UP000663868">
    <property type="component" value="Unassembled WGS sequence"/>
</dbReference>